<feature type="compositionally biased region" description="Polar residues" evidence="1">
    <location>
        <begin position="60"/>
        <end position="81"/>
    </location>
</feature>
<comment type="caution">
    <text evidence="3">The sequence shown here is derived from an EMBL/GenBank/DDBJ whole genome shotgun (WGS) entry which is preliminary data.</text>
</comment>
<accession>A0A9X0D9Y0</accession>
<dbReference type="Proteomes" id="UP001163046">
    <property type="component" value="Unassembled WGS sequence"/>
</dbReference>
<keyword evidence="2" id="KW-0472">Membrane</keyword>
<reference evidence="3" key="1">
    <citation type="submission" date="2023-01" db="EMBL/GenBank/DDBJ databases">
        <title>Genome assembly of the deep-sea coral Lophelia pertusa.</title>
        <authorList>
            <person name="Herrera S."/>
            <person name="Cordes E."/>
        </authorList>
    </citation>
    <scope>NUCLEOTIDE SEQUENCE</scope>
    <source>
        <strain evidence="3">USNM1676648</strain>
        <tissue evidence="3">Polyp</tissue>
    </source>
</reference>
<feature type="region of interest" description="Disordered" evidence="1">
    <location>
        <begin position="119"/>
        <end position="142"/>
    </location>
</feature>
<dbReference type="EMBL" id="MU825409">
    <property type="protein sequence ID" value="KAJ7391018.1"/>
    <property type="molecule type" value="Genomic_DNA"/>
</dbReference>
<protein>
    <submittedName>
        <fullName evidence="3">Uncharacterized protein</fullName>
    </submittedName>
</protein>
<name>A0A9X0D9Y0_9CNID</name>
<gene>
    <name evidence="3" type="ORF">OS493_021038</name>
</gene>
<evidence type="ECO:0000313" key="3">
    <source>
        <dbReference type="EMBL" id="KAJ7391018.1"/>
    </source>
</evidence>
<organism evidence="3 4">
    <name type="scientific">Desmophyllum pertusum</name>
    <dbReference type="NCBI Taxonomy" id="174260"/>
    <lineage>
        <taxon>Eukaryota</taxon>
        <taxon>Metazoa</taxon>
        <taxon>Cnidaria</taxon>
        <taxon>Anthozoa</taxon>
        <taxon>Hexacorallia</taxon>
        <taxon>Scleractinia</taxon>
        <taxon>Caryophylliina</taxon>
        <taxon>Caryophylliidae</taxon>
        <taxon>Desmophyllum</taxon>
    </lineage>
</organism>
<dbReference type="AlphaFoldDB" id="A0A9X0D9Y0"/>
<keyword evidence="2" id="KW-0812">Transmembrane</keyword>
<keyword evidence="2" id="KW-1133">Transmembrane helix</keyword>
<sequence length="154" mass="16934">MLNSLFNSIWPVPIGFLLAALIIMACLFRKRFFSCLKGKQNSVESGTYRRNGGDFDANLPPNSDQGTMSTSSPAQQFNDGQQSRAIHEWMLPNRQSAISIISSPINGTLARGNINQATTNDQDQSLSMENPPPSYSSLFYSPPPKYEDVVVSAN</sequence>
<dbReference type="OrthoDB" id="5968065at2759"/>
<feature type="compositionally biased region" description="Polar residues" evidence="1">
    <location>
        <begin position="119"/>
        <end position="128"/>
    </location>
</feature>
<evidence type="ECO:0000256" key="1">
    <source>
        <dbReference type="SAM" id="MobiDB-lite"/>
    </source>
</evidence>
<feature type="region of interest" description="Disordered" evidence="1">
    <location>
        <begin position="46"/>
        <end position="81"/>
    </location>
</feature>
<proteinExistence type="predicted"/>
<keyword evidence="4" id="KW-1185">Reference proteome</keyword>
<evidence type="ECO:0000313" key="4">
    <source>
        <dbReference type="Proteomes" id="UP001163046"/>
    </source>
</evidence>
<feature type="transmembrane region" description="Helical" evidence="2">
    <location>
        <begin position="6"/>
        <end position="28"/>
    </location>
</feature>
<evidence type="ECO:0000256" key="2">
    <source>
        <dbReference type="SAM" id="Phobius"/>
    </source>
</evidence>